<sequence length="902" mass="97120">MSSIDIRNKCPKENEKGQCKDDRVIHAEKGNLPGPAANYGYVTHSIPSGEGIRELTYGVQSLKIDNDKGETTAFSAKYPNLKEVTTYYYTKDTYNKNEIDVPLALRVSNKGEAHYLYLNIGEDHTKWRQVPLIDGLKIPTGGNTNEELTSRLNNQACKLHNLDSVNIYEKIPYKCPCGKTNVTVSPETITDFSGYTKYKHSYDTNANSVRYQSTVLKLKDEGAEDEIPLGTEQIRELFVYYWNADKGRNHRKPLLMEVDVGGTKVPLGNDGNKDNKRWTMIAPEDGDVELKGEELPLKLQEHKCKLFRPVEIDVTMKNHYKNDYCKKDAGKNDECTHTIQVTGYNGHVPTGYGAFRHTYKNDRETKTFTITGFKNGDRLDEKKPPIFDVKEVIVFFSSSCGDTNTPLLVYVSSSGGKDHKWYKNVGTKTEDKWTVESQLGGKDPQEAAKEGLGLWCPGEVIPQQPLPPAPLEPPSTANKCSEVDAIVDPIEKLFNEVTGTLVDLGYVAATEVGLSVTEELLEWNSEIGLDASTLVLNMAGEALGLASTVLASGAKGNSEKGGTNLSVPEHQVGQDSKTGTTDEAPKNPGTKEPVSAPIVPKALPEVADDNQRSVDNGTGFVPQITRQFNQSSTSFSNLCGSPSVRLDIPPTAPEAPKDIKRNTDGTSPQAGASTDVNPPAKPDPIKASHEAFPYQHLDISYNKDANRGGYPQPTGTGRLGHGATNRNSEVENMSVVKALDGRTDALQFNTGDGVYRLLSLNESGTAAEDLGSEVQGAIPGGLGLGGPTALPLAQYPSPISTTESPAWSSKELKAGAIPGFGGVRGPNGQDSGPVATSDSSEASGRAGAGQATTQDAAHTRGGGVQGSGENTPKDTTGSDYSQSQKTDVPLPNGHQQQSTVSS</sequence>
<dbReference type="VEuPathDB" id="PiroplasmaDB:BEWA_027150"/>
<evidence type="ECO:0000256" key="1">
    <source>
        <dbReference type="SAM" id="MobiDB-lite"/>
    </source>
</evidence>
<dbReference type="AlphaFoldDB" id="L0AXX0"/>
<proteinExistence type="predicted"/>
<feature type="region of interest" description="Disordered" evidence="1">
    <location>
        <begin position="554"/>
        <end position="598"/>
    </location>
</feature>
<keyword evidence="3" id="KW-1185">Reference proteome</keyword>
<dbReference type="GeneID" id="15805951"/>
<feature type="compositionally biased region" description="Polar residues" evidence="1">
    <location>
        <begin position="867"/>
        <end position="886"/>
    </location>
</feature>
<feature type="compositionally biased region" description="Polar residues" evidence="1">
    <location>
        <begin position="893"/>
        <end position="902"/>
    </location>
</feature>
<dbReference type="Proteomes" id="UP000031512">
    <property type="component" value="Chromosome 1"/>
</dbReference>
<dbReference type="EMBL" id="CP001669">
    <property type="protein sequence ID" value="AFZ79866.1"/>
    <property type="molecule type" value="Genomic_DNA"/>
</dbReference>
<feature type="compositionally biased region" description="Polar residues" evidence="1">
    <location>
        <begin position="797"/>
        <end position="807"/>
    </location>
</feature>
<dbReference type="KEGG" id="beq:BEWA_027150"/>
<feature type="compositionally biased region" description="Polar residues" evidence="1">
    <location>
        <begin position="828"/>
        <end position="842"/>
    </location>
</feature>
<organism evidence="2 3">
    <name type="scientific">Theileria equi strain WA</name>
    <dbReference type="NCBI Taxonomy" id="1537102"/>
    <lineage>
        <taxon>Eukaryota</taxon>
        <taxon>Sar</taxon>
        <taxon>Alveolata</taxon>
        <taxon>Apicomplexa</taxon>
        <taxon>Aconoidasida</taxon>
        <taxon>Piroplasmida</taxon>
        <taxon>Theileriidae</taxon>
        <taxon>Theileria</taxon>
    </lineage>
</organism>
<evidence type="ECO:0000313" key="2">
    <source>
        <dbReference type="EMBL" id="AFZ79866.1"/>
    </source>
</evidence>
<feature type="region of interest" description="Disordered" evidence="1">
    <location>
        <begin position="796"/>
        <end position="902"/>
    </location>
</feature>
<name>L0AXX0_THEEQ</name>
<feature type="region of interest" description="Disordered" evidence="1">
    <location>
        <begin position="702"/>
        <end position="726"/>
    </location>
</feature>
<dbReference type="STRING" id="1537102.L0AXX0"/>
<accession>L0AXX0</accession>
<feature type="compositionally biased region" description="Polar residues" evidence="1">
    <location>
        <begin position="664"/>
        <end position="676"/>
    </location>
</feature>
<gene>
    <name evidence="2" type="ORF">BEWA_027150</name>
</gene>
<reference evidence="2 3" key="1">
    <citation type="journal article" date="2012" name="BMC Genomics">
        <title>Comparative genomic analysis and phylogenetic position of Theileria equi.</title>
        <authorList>
            <person name="Kappmeyer L.S."/>
            <person name="Thiagarajan M."/>
            <person name="Herndon D.R."/>
            <person name="Ramsay J.D."/>
            <person name="Caler E."/>
            <person name="Djikeng A."/>
            <person name="Gillespie J.J."/>
            <person name="Lau A.O."/>
            <person name="Roalson E.H."/>
            <person name="Silva J.C."/>
            <person name="Silva M.G."/>
            <person name="Suarez C.E."/>
            <person name="Ueti M.W."/>
            <person name="Nene V.M."/>
            <person name="Mealey R.H."/>
            <person name="Knowles D.P."/>
            <person name="Brayton K.A."/>
        </authorList>
    </citation>
    <scope>NUCLEOTIDE SEQUENCE [LARGE SCALE GENOMIC DNA]</scope>
    <source>
        <strain evidence="2 3">WA</strain>
    </source>
</reference>
<dbReference type="RefSeq" id="XP_004829532.1">
    <property type="nucleotide sequence ID" value="XM_004829475.1"/>
</dbReference>
<protein>
    <submittedName>
        <fullName evidence="2">Uncharacterized protein</fullName>
    </submittedName>
</protein>
<dbReference type="eggNOG" id="KOG1366">
    <property type="taxonomic scope" value="Eukaryota"/>
</dbReference>
<feature type="region of interest" description="Disordered" evidence="1">
    <location>
        <begin position="639"/>
        <end position="687"/>
    </location>
</feature>
<evidence type="ECO:0000313" key="3">
    <source>
        <dbReference type="Proteomes" id="UP000031512"/>
    </source>
</evidence>